<dbReference type="Proteomes" id="UP000291422">
    <property type="component" value="Unassembled WGS sequence"/>
</dbReference>
<reference evidence="12" key="2">
    <citation type="journal article" date="2019" name="bioRxiv">
        <title>Genomics, evolutionary history and diagnostics of the Alternaria alternata species group including apple and Asian pear pathotypes.</title>
        <authorList>
            <person name="Armitage A.D."/>
            <person name="Cockerton H.M."/>
            <person name="Sreenivasaprasad S."/>
            <person name="Woodhall J.W."/>
            <person name="Lane C.R."/>
            <person name="Harrison R.J."/>
            <person name="Clarkson J.P."/>
        </authorList>
    </citation>
    <scope>NUCLEOTIDE SEQUENCE [LARGE SCALE GENOMIC DNA]</scope>
    <source>
        <strain evidence="12">FERA 1177</strain>
    </source>
</reference>
<dbReference type="InterPro" id="IPR007235">
    <property type="entry name" value="Glyco_trans_28_C"/>
</dbReference>
<comment type="subunit">
    <text evidence="1 7">Heterodimer with ALG14 to form a functional enzyme.</text>
</comment>
<reference evidence="10" key="3">
    <citation type="journal article" date="2019" name="J. ISSAAS">
        <title>Genomics, evolutionary history and diagnostics of the Alternaria alternata species group including apple and Asian pear pathotypes.</title>
        <authorList>
            <person name="Armitage A.D."/>
            <person name="Cockerton H.M."/>
            <person name="Sreenivasaprasad S."/>
            <person name="Woodhall J."/>
            <person name="Lane C."/>
            <person name="Harrison R.J."/>
            <person name="Clarkson J.P."/>
        </authorList>
    </citation>
    <scope>NUCLEOTIDE SEQUENCE</scope>
    <source>
        <strain evidence="10">FERA 1177</strain>
    </source>
</reference>
<keyword evidence="7" id="KW-0256">Endoplasmic reticulum</keyword>
<evidence type="ECO:0000313" key="11">
    <source>
        <dbReference type="Proteomes" id="UP000077248"/>
    </source>
</evidence>
<keyword evidence="7" id="KW-0328">Glycosyltransferase</keyword>
<reference evidence="9 11" key="1">
    <citation type="submission" date="2016-05" db="EMBL/GenBank/DDBJ databases">
        <title>Comparative analysis of secretome profiles of manganese(II)-oxidizing ascomycete fungi.</title>
        <authorList>
            <consortium name="DOE Joint Genome Institute"/>
            <person name="Zeiner C.A."/>
            <person name="Purvine S.O."/>
            <person name="Zink E.M."/>
            <person name="Wu S."/>
            <person name="Pasa-Tolic L."/>
            <person name="Chaput D.L."/>
            <person name="Haridas S."/>
            <person name="Grigoriev I.V."/>
            <person name="Santelli C.M."/>
            <person name="Hansel C.M."/>
        </authorList>
    </citation>
    <scope>NUCLEOTIDE SEQUENCE [LARGE SCALE GENOMIC DNA]</scope>
    <source>
        <strain evidence="9 11">SRC1lrK2f</strain>
    </source>
</reference>
<dbReference type="SUPFAM" id="SSF53756">
    <property type="entry name" value="UDP-Glycosyltransferase/glycogen phosphorylase"/>
    <property type="match status" value="1"/>
</dbReference>
<gene>
    <name evidence="7" type="primary">ALG13</name>
    <name evidence="10" type="ORF">AA0117_g5224</name>
    <name evidence="9" type="ORF">CC77DRAFT_180771</name>
</gene>
<keyword evidence="11" id="KW-1185">Reference proteome</keyword>
<evidence type="ECO:0000256" key="4">
    <source>
        <dbReference type="ARBA" id="ARBA00024804"/>
    </source>
</evidence>
<dbReference type="InterPro" id="IPR052474">
    <property type="entry name" value="UDP-GlcNAc_transferase"/>
</dbReference>
<evidence type="ECO:0000256" key="7">
    <source>
        <dbReference type="RuleBase" id="RU362128"/>
    </source>
</evidence>
<comment type="catalytic activity">
    <reaction evidence="6">
        <text>an N-acetyl-alpha-D-glucosaminyl-diphospho-di-trans,poly-cis-dolichol + UDP-N-acetyl-alpha-D-glucosamine = an N,N'-diacetylchitobiosyl-diphospho-di-trans,poly-cis-dolichol + UDP + H(+)</text>
        <dbReference type="Rhea" id="RHEA:23380"/>
        <dbReference type="Rhea" id="RHEA-COMP:19507"/>
        <dbReference type="Rhea" id="RHEA-COMP:19510"/>
        <dbReference type="ChEBI" id="CHEBI:15378"/>
        <dbReference type="ChEBI" id="CHEBI:57269"/>
        <dbReference type="ChEBI" id="CHEBI:57705"/>
        <dbReference type="ChEBI" id="CHEBI:58223"/>
        <dbReference type="ChEBI" id="CHEBI:58427"/>
        <dbReference type="EC" id="2.4.1.141"/>
    </reaction>
</comment>
<organism evidence="9 11">
    <name type="scientific">Alternaria alternata</name>
    <name type="common">Alternaria rot fungus</name>
    <name type="synonym">Torula alternata</name>
    <dbReference type="NCBI Taxonomy" id="5599"/>
    <lineage>
        <taxon>Eukaryota</taxon>
        <taxon>Fungi</taxon>
        <taxon>Dikarya</taxon>
        <taxon>Ascomycota</taxon>
        <taxon>Pezizomycotina</taxon>
        <taxon>Dothideomycetes</taxon>
        <taxon>Pleosporomycetidae</taxon>
        <taxon>Pleosporales</taxon>
        <taxon>Pleosporineae</taxon>
        <taxon>Pleosporaceae</taxon>
        <taxon>Alternaria</taxon>
        <taxon>Alternaria sect. Alternaria</taxon>
        <taxon>Alternaria alternata complex</taxon>
    </lineage>
</organism>
<dbReference type="EMBL" id="KV441482">
    <property type="protein sequence ID" value="OAG19036.1"/>
    <property type="molecule type" value="Genomic_DNA"/>
</dbReference>
<dbReference type="VEuPathDB" id="FungiDB:CC77DRAFT_180771"/>
<evidence type="ECO:0000313" key="10">
    <source>
        <dbReference type="EMBL" id="RYN76841.1"/>
    </source>
</evidence>
<dbReference type="PANTHER" id="PTHR47043">
    <property type="entry name" value="UDP-N-ACETYLGLUCOSAMINE TRANSFERASE SUBUNIT ALG13"/>
    <property type="match status" value="1"/>
</dbReference>
<evidence type="ECO:0000256" key="1">
    <source>
        <dbReference type="ARBA" id="ARBA00011198"/>
    </source>
</evidence>
<dbReference type="AlphaFoldDB" id="A0A177DHR6"/>
<evidence type="ECO:0000256" key="3">
    <source>
        <dbReference type="ARBA" id="ARBA00017468"/>
    </source>
</evidence>
<proteinExistence type="inferred from homology"/>
<protein>
    <recommendedName>
        <fullName evidence="3 7">UDP-N-acetylglucosamine transferase subunit ALG13</fullName>
        <ecNumber evidence="2 7">2.4.1.141</ecNumber>
    </recommendedName>
    <alternativeName>
        <fullName evidence="5 7">Asparagine-linked glycosylation protein 13</fullName>
    </alternativeName>
</protein>
<evidence type="ECO:0000313" key="9">
    <source>
        <dbReference type="EMBL" id="OAG19036.1"/>
    </source>
</evidence>
<evidence type="ECO:0000256" key="6">
    <source>
        <dbReference type="ARBA" id="ARBA00048184"/>
    </source>
</evidence>
<dbReference type="GO" id="GO:0006488">
    <property type="term" value="P:dolichol-linked oligosaccharide biosynthetic process"/>
    <property type="evidence" value="ECO:0007669"/>
    <property type="project" value="TreeGrafter"/>
</dbReference>
<keyword evidence="7" id="KW-0808">Transferase</keyword>
<dbReference type="Gene3D" id="3.40.50.2000">
    <property type="entry name" value="Glycogen Phosphorylase B"/>
    <property type="match status" value="1"/>
</dbReference>
<dbReference type="OMA" id="QYKFRPN"/>
<feature type="domain" description="Glycosyl transferase family 28 C-terminal" evidence="8">
    <location>
        <begin position="14"/>
        <end position="171"/>
    </location>
</feature>
<comment type="function">
    <text evidence="4 7">Involved in protein N-glycosylation. Essential for the second step of the dolichol-linked oligosaccharide pathway.</text>
</comment>
<dbReference type="GO" id="GO:0004577">
    <property type="term" value="F:N-acetylglucosaminyldiphosphodolichol N-acetylglucosaminyltransferase activity"/>
    <property type="evidence" value="ECO:0007669"/>
    <property type="project" value="UniProtKB-EC"/>
</dbReference>
<dbReference type="Pfam" id="PF04101">
    <property type="entry name" value="Glyco_tran_28_C"/>
    <property type="match status" value="1"/>
</dbReference>
<dbReference type="GO" id="GO:0043541">
    <property type="term" value="C:UDP-N-acetylglucosamine transferase complex"/>
    <property type="evidence" value="ECO:0007669"/>
    <property type="project" value="TreeGrafter"/>
</dbReference>
<dbReference type="PANTHER" id="PTHR47043:SF1">
    <property type="entry name" value="UDP-N-ACETYLGLUCOSAMINE TRANSFERASE SUBUNIT ALG13"/>
    <property type="match status" value="1"/>
</dbReference>
<comment type="subcellular location">
    <subcellularLocation>
        <location evidence="7">Endoplasmic reticulum</location>
    </subcellularLocation>
</comment>
<evidence type="ECO:0000256" key="2">
    <source>
        <dbReference type="ARBA" id="ARBA00012614"/>
    </source>
</evidence>
<dbReference type="EC" id="2.4.1.141" evidence="2 7"/>
<sequence length="201" mass="22279">MADTWRWTPSSKLCFVTTGATAPFTELIKSVLNPACLDALRGSGFTHLLVQYGSAKDVYQDSSMLAQAYMRDSKSTQDLIIDGIDFNPDGLQSQFQLVQRSRGLVISHAGSGSILEALRYQIPLIVVPNTELLDNHQEELAVAMERNNYLVRGDVTNLAPAIKKSDDFRLKMSQFPPVTSGKHRETKSFAAIMDETTGYMD</sequence>
<dbReference type="GeneID" id="29116102"/>
<dbReference type="Proteomes" id="UP000077248">
    <property type="component" value="Unassembled WGS sequence"/>
</dbReference>
<evidence type="ECO:0000313" key="12">
    <source>
        <dbReference type="Proteomes" id="UP000291422"/>
    </source>
</evidence>
<name>A0A177DHR6_ALTAL</name>
<dbReference type="EMBL" id="PDXD01000010">
    <property type="protein sequence ID" value="RYN76841.1"/>
    <property type="molecule type" value="Genomic_DNA"/>
</dbReference>
<comment type="similarity">
    <text evidence="7">Belongs to the glycosyltransferase 28 family.</text>
</comment>
<dbReference type="KEGG" id="aalt:CC77DRAFT_180771"/>
<dbReference type="RefSeq" id="XP_018384457.1">
    <property type="nucleotide sequence ID" value="XM_018530508.1"/>
</dbReference>
<dbReference type="STRING" id="5599.A0A177DHR6"/>
<evidence type="ECO:0000259" key="8">
    <source>
        <dbReference type="Pfam" id="PF04101"/>
    </source>
</evidence>
<evidence type="ECO:0000256" key="5">
    <source>
        <dbReference type="ARBA" id="ARBA00032061"/>
    </source>
</evidence>
<accession>A0A177DHR6</accession>